<feature type="region of interest" description="Disordered" evidence="1">
    <location>
        <begin position="1"/>
        <end position="72"/>
    </location>
</feature>
<gene>
    <name evidence="2" type="ORF">DFH08DRAFT_868328</name>
</gene>
<proteinExistence type="predicted"/>
<evidence type="ECO:0000256" key="1">
    <source>
        <dbReference type="SAM" id="MobiDB-lite"/>
    </source>
</evidence>
<organism evidence="2 3">
    <name type="scientific">Mycena albidolilacea</name>
    <dbReference type="NCBI Taxonomy" id="1033008"/>
    <lineage>
        <taxon>Eukaryota</taxon>
        <taxon>Fungi</taxon>
        <taxon>Dikarya</taxon>
        <taxon>Basidiomycota</taxon>
        <taxon>Agaricomycotina</taxon>
        <taxon>Agaricomycetes</taxon>
        <taxon>Agaricomycetidae</taxon>
        <taxon>Agaricales</taxon>
        <taxon>Marasmiineae</taxon>
        <taxon>Mycenaceae</taxon>
        <taxon>Mycena</taxon>
    </lineage>
</organism>
<evidence type="ECO:0000313" key="2">
    <source>
        <dbReference type="EMBL" id="KAJ7347608.1"/>
    </source>
</evidence>
<name>A0AAD7A1Q4_9AGAR</name>
<dbReference type="AlphaFoldDB" id="A0AAD7A1Q4"/>
<keyword evidence="3" id="KW-1185">Reference proteome</keyword>
<dbReference type="InterPro" id="IPR016024">
    <property type="entry name" value="ARM-type_fold"/>
</dbReference>
<dbReference type="Proteomes" id="UP001218218">
    <property type="component" value="Unassembled WGS sequence"/>
</dbReference>
<protein>
    <submittedName>
        <fullName evidence="2">Armadillo-type protein</fullName>
    </submittedName>
</protein>
<feature type="compositionally biased region" description="Low complexity" evidence="1">
    <location>
        <begin position="22"/>
        <end position="35"/>
    </location>
</feature>
<accession>A0AAD7A1Q4</accession>
<comment type="caution">
    <text evidence="2">The sequence shown here is derived from an EMBL/GenBank/DDBJ whole genome shotgun (WGS) entry which is preliminary data.</text>
</comment>
<dbReference type="SUPFAM" id="SSF48371">
    <property type="entry name" value="ARM repeat"/>
    <property type="match status" value="1"/>
</dbReference>
<sequence length="474" mass="50059">MRNLKDVESDAYPYGEAPEGPLLASSSSLTSSWTSGGVPLFHQRRREEKRGSSTAPGGSARSAASTAPTSPVLSEFNEGVKREMCDPVSSKIQKFSFKLPKEVTTGTVSTLIVLLQSGVRLEDVLVTLGMLSHDLIVANMMYSMGASATLIKIFDSAQSENVTALALWCLARICRSVEIADGLLKQNLAKLLVTKGLNGTQRIACVAGWCLGALICSDSIADTLTEMGFVPALCGNMRQCSESSSTSPEKYSAAIYAVARISRSITAAEVLAQSGCANILARCLMTTESPMVLLFSARAVGCLMGPDSSDMAKTLLDAGVAKGLARLPRVLSTDEVEPLGAFAFAIQRFSFAEWGGRPKKALVEGGIIDSLLHAEKTAADQPFPEVHIELAYAIALLGDVGGTSIRKQIVNAGGIEILKRIGSSTARPDVAKACSVAVKSVTGNVWSRNAALVHEWTGGCPDHLPDCPVPVHDV</sequence>
<evidence type="ECO:0000313" key="3">
    <source>
        <dbReference type="Proteomes" id="UP001218218"/>
    </source>
</evidence>
<reference evidence="2" key="1">
    <citation type="submission" date="2023-03" db="EMBL/GenBank/DDBJ databases">
        <title>Massive genome expansion in bonnet fungi (Mycena s.s.) driven by repeated elements and novel gene families across ecological guilds.</title>
        <authorList>
            <consortium name="Lawrence Berkeley National Laboratory"/>
            <person name="Harder C.B."/>
            <person name="Miyauchi S."/>
            <person name="Viragh M."/>
            <person name="Kuo A."/>
            <person name="Thoen E."/>
            <person name="Andreopoulos B."/>
            <person name="Lu D."/>
            <person name="Skrede I."/>
            <person name="Drula E."/>
            <person name="Henrissat B."/>
            <person name="Morin E."/>
            <person name="Kohler A."/>
            <person name="Barry K."/>
            <person name="LaButti K."/>
            <person name="Morin E."/>
            <person name="Salamov A."/>
            <person name="Lipzen A."/>
            <person name="Mereny Z."/>
            <person name="Hegedus B."/>
            <person name="Baldrian P."/>
            <person name="Stursova M."/>
            <person name="Weitz H."/>
            <person name="Taylor A."/>
            <person name="Grigoriev I.V."/>
            <person name="Nagy L.G."/>
            <person name="Martin F."/>
            <person name="Kauserud H."/>
        </authorList>
    </citation>
    <scope>NUCLEOTIDE SEQUENCE</scope>
    <source>
        <strain evidence="2">CBHHK002</strain>
    </source>
</reference>
<feature type="compositionally biased region" description="Low complexity" evidence="1">
    <location>
        <begin position="52"/>
        <end position="71"/>
    </location>
</feature>
<dbReference type="InterPro" id="IPR011989">
    <property type="entry name" value="ARM-like"/>
</dbReference>
<dbReference type="Gene3D" id="1.25.10.10">
    <property type="entry name" value="Leucine-rich Repeat Variant"/>
    <property type="match status" value="2"/>
</dbReference>
<dbReference type="EMBL" id="JARIHO010000019">
    <property type="protein sequence ID" value="KAJ7347608.1"/>
    <property type="molecule type" value="Genomic_DNA"/>
</dbReference>